<keyword evidence="7" id="KW-0143">Chaperone</keyword>
<dbReference type="GO" id="GO:0005886">
    <property type="term" value="C:plasma membrane"/>
    <property type="evidence" value="ECO:0007669"/>
    <property type="project" value="UniProtKB-SubCell"/>
</dbReference>
<keyword evidence="6 12" id="KW-0472">Membrane</keyword>
<evidence type="ECO:0000256" key="8">
    <source>
        <dbReference type="ARBA" id="ARBA00038408"/>
    </source>
</evidence>
<evidence type="ECO:0000313" key="17">
    <source>
        <dbReference type="Proteomes" id="UP000307968"/>
    </source>
</evidence>
<evidence type="ECO:0000256" key="5">
    <source>
        <dbReference type="ARBA" id="ARBA00022989"/>
    </source>
</evidence>
<evidence type="ECO:0000256" key="1">
    <source>
        <dbReference type="ARBA" id="ARBA00004382"/>
    </source>
</evidence>
<dbReference type="PROSITE" id="PS01096">
    <property type="entry name" value="PPIC_PPIASE_1"/>
    <property type="match status" value="1"/>
</dbReference>
<evidence type="ECO:0000256" key="12">
    <source>
        <dbReference type="SAM" id="Phobius"/>
    </source>
</evidence>
<dbReference type="Gene3D" id="1.10.4030.10">
    <property type="entry name" value="Porin chaperone SurA, peptide-binding domain"/>
    <property type="match status" value="1"/>
</dbReference>
<gene>
    <name evidence="14" type="primary">ppiD</name>
    <name evidence="15" type="ORF">NCTC12971_01256</name>
    <name evidence="14" type="ORF">NCTC9419_03772</name>
</gene>
<dbReference type="STRING" id="61652.AXX16_4087"/>
<dbReference type="SUPFAM" id="SSF109998">
    <property type="entry name" value="Triger factor/SurA peptide-binding domain-like"/>
    <property type="match status" value="1"/>
</dbReference>
<evidence type="ECO:0000256" key="9">
    <source>
        <dbReference type="ARBA" id="ARBA00040743"/>
    </source>
</evidence>
<protein>
    <recommendedName>
        <fullName evidence="9">Periplasmic chaperone PpiD</fullName>
    </recommendedName>
    <alternativeName>
        <fullName evidence="10">Periplasmic folding chaperone</fullName>
    </alternativeName>
</protein>
<name>A0A447QQ78_SERRU</name>
<proteinExistence type="inferred from homology"/>
<comment type="subcellular location">
    <subcellularLocation>
        <location evidence="1">Cell inner membrane</location>
        <topology evidence="1">Single-pass type II membrane protein</topology>
        <orientation evidence="1">Periplasmic side</orientation>
    </subcellularLocation>
</comment>
<evidence type="ECO:0000256" key="6">
    <source>
        <dbReference type="ARBA" id="ARBA00023136"/>
    </source>
</evidence>
<dbReference type="EMBL" id="LR134155">
    <property type="protein sequence ID" value="VEA72179.1"/>
    <property type="molecule type" value="Genomic_DNA"/>
</dbReference>
<evidence type="ECO:0000256" key="4">
    <source>
        <dbReference type="ARBA" id="ARBA00022692"/>
    </source>
</evidence>
<evidence type="ECO:0000256" key="11">
    <source>
        <dbReference type="PROSITE-ProRule" id="PRU00278"/>
    </source>
</evidence>
<accession>A0A447QQ78</accession>
<dbReference type="PANTHER" id="PTHR47529">
    <property type="entry name" value="PEPTIDYL-PROLYL CIS-TRANS ISOMERASE D"/>
    <property type="match status" value="1"/>
</dbReference>
<evidence type="ECO:0000256" key="3">
    <source>
        <dbReference type="ARBA" id="ARBA00022519"/>
    </source>
</evidence>
<dbReference type="Pfam" id="PF13624">
    <property type="entry name" value="SurA_N_3"/>
    <property type="match status" value="1"/>
</dbReference>
<dbReference type="SUPFAM" id="SSF54534">
    <property type="entry name" value="FKBP-like"/>
    <property type="match status" value="1"/>
</dbReference>
<evidence type="ECO:0000313" key="14">
    <source>
        <dbReference type="EMBL" id="VEA72179.1"/>
    </source>
</evidence>
<evidence type="ECO:0000256" key="7">
    <source>
        <dbReference type="ARBA" id="ARBA00023186"/>
    </source>
</evidence>
<evidence type="ECO:0000313" key="15">
    <source>
        <dbReference type="EMBL" id="VTP60768.1"/>
    </source>
</evidence>
<evidence type="ECO:0000313" key="16">
    <source>
        <dbReference type="Proteomes" id="UP000271603"/>
    </source>
</evidence>
<dbReference type="NCBIfam" id="NF008054">
    <property type="entry name" value="PRK10788.1"/>
    <property type="match status" value="1"/>
</dbReference>
<dbReference type="Proteomes" id="UP000271603">
    <property type="component" value="Chromosome"/>
</dbReference>
<dbReference type="EMBL" id="LR590463">
    <property type="protein sequence ID" value="VTP60768.1"/>
    <property type="molecule type" value="Genomic_DNA"/>
</dbReference>
<dbReference type="Gene3D" id="3.10.50.40">
    <property type="match status" value="1"/>
</dbReference>
<dbReference type="PROSITE" id="PS50198">
    <property type="entry name" value="PPIC_PPIASE_2"/>
    <property type="match status" value="1"/>
</dbReference>
<evidence type="ECO:0000256" key="2">
    <source>
        <dbReference type="ARBA" id="ARBA00022475"/>
    </source>
</evidence>
<dbReference type="Proteomes" id="UP000307968">
    <property type="component" value="Chromosome"/>
</dbReference>
<dbReference type="GO" id="GO:0003755">
    <property type="term" value="F:peptidyl-prolyl cis-trans isomerase activity"/>
    <property type="evidence" value="ECO:0007669"/>
    <property type="project" value="UniProtKB-KW"/>
</dbReference>
<feature type="domain" description="PpiC" evidence="13">
    <location>
        <begin position="268"/>
        <end position="357"/>
    </location>
</feature>
<dbReference type="InterPro" id="IPR046357">
    <property type="entry name" value="PPIase_dom_sf"/>
</dbReference>
<dbReference type="Pfam" id="PF13145">
    <property type="entry name" value="Rotamase_2"/>
    <property type="match status" value="1"/>
</dbReference>
<dbReference type="InterPro" id="IPR052029">
    <property type="entry name" value="PpiD_chaperone"/>
</dbReference>
<dbReference type="InterPro" id="IPR027304">
    <property type="entry name" value="Trigger_fact/SurA_dom_sf"/>
</dbReference>
<evidence type="ECO:0000256" key="10">
    <source>
        <dbReference type="ARBA" id="ARBA00042775"/>
    </source>
</evidence>
<sequence>MMDSLRAAANHVVLKIILALIILSFVLTGVGNYLIGGSGDYAAKVNGQVIERAKLEQAFQSERSRMQQQLGDQFSALAGNEGYMQQLRRQTLSQLIDNMLLDQYAEKLGLSISDDQVKDAIRKAPYFQTNGQFDNAKYLDLITRMGYSADNYAQSMRQQLVNQQVIQAFGHSGFVLPAESDAMAALMLQERDVRLATIDLKALQAKQSVSDDELSAYYEQNKNSFIAPEQVQVSYIPMDAAAMQGKVTVSDADISSYYEQHKSSFGQPERKNYSVIQLKTEAEAKAVLDELNKGADFAKLAAEKSTDIISKRNGGELGWLEPDTTADELKQADLTEKGQTSGVVKSSVGYLIVRLNDIEAEKLKPLSEVHDAIAAKVKQEKGLDAYFALQQKVSEAATNDNESLASAEEAAGVKAVQTAWFTRDNVPAELNFKPVVQAVFDGSLIGENGTPGSNSDVITVEGDRAFVVRVTGHKAEGVEPFDKVKERVAELVKRNKAEQAAKLQGEKLLTELKQGKGDQALQAAGLSFGAEQKMTRSGQGVQLEESVFALPHPQQGKPVYGMSQDRQDNVVLIALDTVKPGSLSAEEMKTFSDKMQEGSVGVTFDSLLANLRKDAKIKMGSAEQQPQ</sequence>
<comment type="similarity">
    <text evidence="8">Belongs to the PpiD chaperone family.</text>
</comment>
<keyword evidence="11" id="KW-0697">Rotamase</keyword>
<dbReference type="RefSeq" id="WP_054305440.1">
    <property type="nucleotide sequence ID" value="NZ_CAMIPJ010000009.1"/>
</dbReference>
<feature type="transmembrane region" description="Helical" evidence="12">
    <location>
        <begin position="12"/>
        <end position="35"/>
    </location>
</feature>
<evidence type="ECO:0000259" key="13">
    <source>
        <dbReference type="PROSITE" id="PS50198"/>
    </source>
</evidence>
<dbReference type="AlphaFoldDB" id="A0A447QQ78"/>
<dbReference type="InterPro" id="IPR000297">
    <property type="entry name" value="PPIase_PpiC"/>
</dbReference>
<reference evidence="14 16" key="1">
    <citation type="submission" date="2018-12" db="EMBL/GenBank/DDBJ databases">
        <authorList>
            <consortium name="Pathogen Informatics"/>
        </authorList>
    </citation>
    <scope>NUCLEOTIDE SEQUENCE [LARGE SCALE GENOMIC DNA]</scope>
    <source>
        <strain evidence="15 17">NCTC12971</strain>
        <strain evidence="14 16">NCTC9419</strain>
    </source>
</reference>
<dbReference type="PANTHER" id="PTHR47529:SF1">
    <property type="entry name" value="PERIPLASMIC CHAPERONE PPID"/>
    <property type="match status" value="1"/>
</dbReference>
<organism evidence="14 16">
    <name type="scientific">Serratia rubidaea</name>
    <name type="common">Serratia marinorubra</name>
    <dbReference type="NCBI Taxonomy" id="61652"/>
    <lineage>
        <taxon>Bacteria</taxon>
        <taxon>Pseudomonadati</taxon>
        <taxon>Pseudomonadota</taxon>
        <taxon>Gammaproteobacteria</taxon>
        <taxon>Enterobacterales</taxon>
        <taxon>Yersiniaceae</taxon>
        <taxon>Serratia</taxon>
    </lineage>
</organism>
<dbReference type="GeneID" id="61764531"/>
<keyword evidence="5 12" id="KW-1133">Transmembrane helix</keyword>
<keyword evidence="4 12" id="KW-0812">Transmembrane</keyword>
<keyword evidence="3" id="KW-0997">Cell inner membrane</keyword>
<dbReference type="InterPro" id="IPR023058">
    <property type="entry name" value="PPIase_PpiC_CS"/>
</dbReference>
<keyword evidence="2" id="KW-1003">Cell membrane</keyword>
<keyword evidence="11 14" id="KW-0413">Isomerase</keyword>